<keyword evidence="1" id="KW-0812">Transmembrane</keyword>
<keyword evidence="1" id="KW-1133">Transmembrane helix</keyword>
<reference evidence="2" key="1">
    <citation type="submission" date="2014-11" db="EMBL/GenBank/DDBJ databases">
        <authorList>
            <person name="Amaro Gonzalez C."/>
        </authorList>
    </citation>
    <scope>NUCLEOTIDE SEQUENCE</scope>
</reference>
<dbReference type="AlphaFoldDB" id="A0A0E9WMS2"/>
<evidence type="ECO:0000256" key="1">
    <source>
        <dbReference type="SAM" id="Phobius"/>
    </source>
</evidence>
<proteinExistence type="predicted"/>
<feature type="transmembrane region" description="Helical" evidence="1">
    <location>
        <begin position="12"/>
        <end position="34"/>
    </location>
</feature>
<protein>
    <submittedName>
        <fullName evidence="2">Uncharacterized protein</fullName>
    </submittedName>
</protein>
<accession>A0A0E9WMS2</accession>
<sequence>MLGSLCLYQDSINYFKALVVFMHLLLSCFLVLFIS</sequence>
<dbReference type="EMBL" id="GBXM01017834">
    <property type="protein sequence ID" value="JAH90743.1"/>
    <property type="molecule type" value="Transcribed_RNA"/>
</dbReference>
<evidence type="ECO:0000313" key="2">
    <source>
        <dbReference type="EMBL" id="JAH90743.1"/>
    </source>
</evidence>
<organism evidence="2">
    <name type="scientific">Anguilla anguilla</name>
    <name type="common">European freshwater eel</name>
    <name type="synonym">Muraena anguilla</name>
    <dbReference type="NCBI Taxonomy" id="7936"/>
    <lineage>
        <taxon>Eukaryota</taxon>
        <taxon>Metazoa</taxon>
        <taxon>Chordata</taxon>
        <taxon>Craniata</taxon>
        <taxon>Vertebrata</taxon>
        <taxon>Euteleostomi</taxon>
        <taxon>Actinopterygii</taxon>
        <taxon>Neopterygii</taxon>
        <taxon>Teleostei</taxon>
        <taxon>Anguilliformes</taxon>
        <taxon>Anguillidae</taxon>
        <taxon>Anguilla</taxon>
    </lineage>
</organism>
<name>A0A0E9WMS2_ANGAN</name>
<keyword evidence="1" id="KW-0472">Membrane</keyword>
<reference evidence="2" key="2">
    <citation type="journal article" date="2015" name="Fish Shellfish Immunol.">
        <title>Early steps in the European eel (Anguilla anguilla)-Vibrio vulnificus interaction in the gills: Role of the RtxA13 toxin.</title>
        <authorList>
            <person name="Callol A."/>
            <person name="Pajuelo D."/>
            <person name="Ebbesson L."/>
            <person name="Teles M."/>
            <person name="MacKenzie S."/>
            <person name="Amaro C."/>
        </authorList>
    </citation>
    <scope>NUCLEOTIDE SEQUENCE</scope>
</reference>